<keyword evidence="1" id="KW-0812">Transmembrane</keyword>
<sequence>MHFIVDLFTNKIFLAPAAGWFVAQIIKIIIDTVKSGFCKERLYGGGGMPSSHSATVTALMVVTGAIYGASSFEFVMALFFGIVVIYDARGVRFETQRQGKALNNLNEERKEEGKQPLDINRFKEKMGHTIPEIAVGILIGIICAVVVLHLNI</sequence>
<dbReference type="AlphaFoldDB" id="A0A1H7JPV3"/>
<keyword evidence="1" id="KW-0472">Membrane</keyword>
<reference evidence="3" key="1">
    <citation type="submission" date="2016-10" db="EMBL/GenBank/DDBJ databases">
        <authorList>
            <person name="Varghese N."/>
        </authorList>
    </citation>
    <scope>NUCLEOTIDE SEQUENCE [LARGE SCALE GENOMIC DNA]</scope>
    <source>
        <strain evidence="3">ACV-9</strain>
    </source>
</reference>
<protein>
    <recommendedName>
        <fullName evidence="4">Divergent PAP2 family protein</fullName>
    </recommendedName>
</protein>
<dbReference type="Pfam" id="PF02681">
    <property type="entry name" value="DUF212"/>
    <property type="match status" value="1"/>
</dbReference>
<dbReference type="InterPro" id="IPR003832">
    <property type="entry name" value="DUF212"/>
</dbReference>
<evidence type="ECO:0000313" key="3">
    <source>
        <dbReference type="Proteomes" id="UP000182321"/>
    </source>
</evidence>
<gene>
    <name evidence="2" type="ORF">SAMN02910377_01770</name>
</gene>
<dbReference type="Proteomes" id="UP000182321">
    <property type="component" value="Unassembled WGS sequence"/>
</dbReference>
<keyword evidence="1" id="KW-1133">Transmembrane helix</keyword>
<dbReference type="RefSeq" id="WP_074791118.1">
    <property type="nucleotide sequence ID" value="NZ_FNZX01000010.1"/>
</dbReference>
<keyword evidence="3" id="KW-1185">Reference proteome</keyword>
<name>A0A1H7JPV3_9FIRM</name>
<dbReference type="PANTHER" id="PTHR31446:SF29">
    <property type="entry name" value="ACID PHOSPHATASE_VANADIUM-DEPENDENT HALOPEROXIDASE-RELATED PROTEIN"/>
    <property type="match status" value="1"/>
</dbReference>
<proteinExistence type="predicted"/>
<evidence type="ECO:0008006" key="4">
    <source>
        <dbReference type="Google" id="ProtNLM"/>
    </source>
</evidence>
<feature type="transmembrane region" description="Helical" evidence="1">
    <location>
        <begin position="58"/>
        <end position="86"/>
    </location>
</feature>
<evidence type="ECO:0000256" key="1">
    <source>
        <dbReference type="SAM" id="Phobius"/>
    </source>
</evidence>
<feature type="transmembrane region" description="Helical" evidence="1">
    <location>
        <begin position="12"/>
        <end position="30"/>
    </location>
</feature>
<dbReference type="EMBL" id="FNZX01000010">
    <property type="protein sequence ID" value="SEK76681.1"/>
    <property type="molecule type" value="Genomic_DNA"/>
</dbReference>
<accession>A0A1H7JPV3</accession>
<dbReference type="PANTHER" id="PTHR31446">
    <property type="entry name" value="ACID PHOSPHATASE/VANADIUM-DEPENDENT HALOPEROXIDASE-RELATED PROTEIN"/>
    <property type="match status" value="1"/>
</dbReference>
<organism evidence="2 3">
    <name type="scientific">Pseudobutyrivibrio ruminis</name>
    <dbReference type="NCBI Taxonomy" id="46206"/>
    <lineage>
        <taxon>Bacteria</taxon>
        <taxon>Bacillati</taxon>
        <taxon>Bacillota</taxon>
        <taxon>Clostridia</taxon>
        <taxon>Lachnospirales</taxon>
        <taxon>Lachnospiraceae</taxon>
        <taxon>Pseudobutyrivibrio</taxon>
    </lineage>
</organism>
<evidence type="ECO:0000313" key="2">
    <source>
        <dbReference type="EMBL" id="SEK76681.1"/>
    </source>
</evidence>
<feature type="transmembrane region" description="Helical" evidence="1">
    <location>
        <begin position="130"/>
        <end position="150"/>
    </location>
</feature>